<dbReference type="InterPro" id="IPR019734">
    <property type="entry name" value="TPR_rpt"/>
</dbReference>
<evidence type="ECO:0000256" key="1">
    <source>
        <dbReference type="ARBA" id="ARBA00022737"/>
    </source>
</evidence>
<organism evidence="6 7">
    <name type="scientific">Paramecium tetraurelia</name>
    <dbReference type="NCBI Taxonomy" id="5888"/>
    <lineage>
        <taxon>Eukaryota</taxon>
        <taxon>Sar</taxon>
        <taxon>Alveolata</taxon>
        <taxon>Ciliophora</taxon>
        <taxon>Intramacronucleata</taxon>
        <taxon>Oligohymenophorea</taxon>
        <taxon>Peniculida</taxon>
        <taxon>Parameciidae</taxon>
        <taxon>Paramecium</taxon>
    </lineage>
</organism>
<dbReference type="HOGENOM" id="CLU_355453_0_0_1"/>
<keyword evidence="2 4" id="KW-0802">TPR repeat</keyword>
<dbReference type="eggNOG" id="KOG1126">
    <property type="taxonomic scope" value="Eukaryota"/>
</dbReference>
<dbReference type="GO" id="GO:0007091">
    <property type="term" value="P:metaphase/anaphase transition of mitotic cell cycle"/>
    <property type="evidence" value="ECO:0000318"/>
    <property type="project" value="GO_Central"/>
</dbReference>
<dbReference type="PROSITE" id="PS50005">
    <property type="entry name" value="TPR"/>
    <property type="match status" value="7"/>
</dbReference>
<keyword evidence="1" id="KW-0677">Repeat</keyword>
<feature type="repeat" description="TPR" evidence="4">
    <location>
        <begin position="195"/>
        <end position="228"/>
    </location>
</feature>
<dbReference type="RefSeq" id="XP_001431477.1">
    <property type="nucleotide sequence ID" value="XM_001431440.1"/>
</dbReference>
<feature type="repeat" description="TPR" evidence="4">
    <location>
        <begin position="367"/>
        <end position="400"/>
    </location>
</feature>
<dbReference type="GO" id="GO:0016567">
    <property type="term" value="P:protein ubiquitination"/>
    <property type="evidence" value="ECO:0000318"/>
    <property type="project" value="GO_Central"/>
</dbReference>
<dbReference type="GeneID" id="5017261"/>
<dbReference type="Pfam" id="PF13181">
    <property type="entry name" value="TPR_8"/>
    <property type="match status" value="1"/>
</dbReference>
<dbReference type="Pfam" id="PF13176">
    <property type="entry name" value="TPR_7"/>
    <property type="match status" value="1"/>
</dbReference>
<keyword evidence="7" id="KW-1185">Reference proteome</keyword>
<feature type="repeat" description="TPR" evidence="4">
    <location>
        <begin position="474"/>
        <end position="507"/>
    </location>
</feature>
<feature type="repeat" description="TPR" evidence="4">
    <location>
        <begin position="576"/>
        <end position="609"/>
    </location>
</feature>
<dbReference type="Pfam" id="PF13432">
    <property type="entry name" value="TPR_16"/>
    <property type="match status" value="2"/>
</dbReference>
<dbReference type="Proteomes" id="UP000000600">
    <property type="component" value="Unassembled WGS sequence"/>
</dbReference>
<dbReference type="InParanoid" id="A0BZW2"/>
<dbReference type="PANTHER" id="PTHR12558">
    <property type="entry name" value="CELL DIVISION CYCLE 16,23,27"/>
    <property type="match status" value="1"/>
</dbReference>
<keyword evidence="5" id="KW-0472">Membrane</keyword>
<dbReference type="Pfam" id="PF14559">
    <property type="entry name" value="TPR_19"/>
    <property type="match status" value="1"/>
</dbReference>
<accession>A0BZW2</accession>
<name>A0BZW2_PARTE</name>
<dbReference type="EMBL" id="CT868030">
    <property type="protein sequence ID" value="CAK64079.1"/>
    <property type="molecule type" value="Genomic_DNA"/>
</dbReference>
<dbReference type="KEGG" id="ptm:GSPATT00005931001"/>
<dbReference type="GO" id="GO:0005680">
    <property type="term" value="C:anaphase-promoting complex"/>
    <property type="evidence" value="ECO:0000318"/>
    <property type="project" value="GO_Central"/>
</dbReference>
<dbReference type="GO" id="GO:0031145">
    <property type="term" value="P:anaphase-promoting complex-dependent catabolic process"/>
    <property type="evidence" value="ECO:0000318"/>
    <property type="project" value="GO_Central"/>
</dbReference>
<feature type="repeat" description="TPR" evidence="4">
    <location>
        <begin position="127"/>
        <end position="160"/>
    </location>
</feature>
<evidence type="ECO:0000256" key="3">
    <source>
        <dbReference type="ARBA" id="ARBA00038210"/>
    </source>
</evidence>
<dbReference type="Pfam" id="PF07719">
    <property type="entry name" value="TPR_2"/>
    <property type="match status" value="1"/>
</dbReference>
<feature type="repeat" description="TPR" evidence="4">
    <location>
        <begin position="299"/>
        <end position="332"/>
    </location>
</feature>
<proteinExistence type="inferred from homology"/>
<dbReference type="Gene3D" id="1.25.40.10">
    <property type="entry name" value="Tetratricopeptide repeat domain"/>
    <property type="match status" value="4"/>
</dbReference>
<dbReference type="OMA" id="IHYYRGL"/>
<keyword evidence="5" id="KW-0812">Transmembrane</keyword>
<dbReference type="Pfam" id="PF13414">
    <property type="entry name" value="TPR_11"/>
    <property type="match status" value="1"/>
</dbReference>
<protein>
    <submittedName>
        <fullName evidence="6">Uncharacterized protein</fullName>
    </submittedName>
</protein>
<dbReference type="GO" id="GO:0005737">
    <property type="term" value="C:cytoplasm"/>
    <property type="evidence" value="ECO:0000318"/>
    <property type="project" value="GO_Central"/>
</dbReference>
<comment type="similarity">
    <text evidence="3">Belongs to the APC3/CDC27 family.</text>
</comment>
<dbReference type="SUPFAM" id="SSF48452">
    <property type="entry name" value="TPR-like"/>
    <property type="match status" value="2"/>
</dbReference>
<evidence type="ECO:0000256" key="4">
    <source>
        <dbReference type="PROSITE-ProRule" id="PRU00339"/>
    </source>
</evidence>
<evidence type="ECO:0000256" key="5">
    <source>
        <dbReference type="SAM" id="Phobius"/>
    </source>
</evidence>
<feature type="transmembrane region" description="Helical" evidence="5">
    <location>
        <begin position="28"/>
        <end position="46"/>
    </location>
</feature>
<dbReference type="STRING" id="5888.A0BZW2"/>
<evidence type="ECO:0000256" key="2">
    <source>
        <dbReference type="ARBA" id="ARBA00022803"/>
    </source>
</evidence>
<dbReference type="OrthoDB" id="343875at2759"/>
<sequence length="850" mass="99014">MMLFTYQQLYNGKWGYKREIRRNKLDRTSLIIVNLYFGISIFLAIGKAEGSPQLFTFKNNSQLSKAFGLLKKQQYNEAMETLDKLIEAHPNLADAQYLKGLAYLGLNDLKNALIYCQAATDIDTKHTHALAEIGNIYTLENKYDEALSIFQKLIEYNEKSFEGNFGMGFINLMLNNFEIADPYFQNALKIKGRDKVALLNYGHLLIKQQKFDQGLHYYEEALKADPKYTDAISAITNLYLRQKKYEQLFEFLENAGDQRIPKIKSVVLNCKSQAYYGLKQFDKSMQLCQEVLEYDPKNIDSLYGIGMCLYHSNQLHKAMTYFNQIIHENPLDIKTLKIMAKISSTLQLYYQLSDCCDKIIELGLGDQSIHYYRGLALMNQKQYSKAIEDFNKTLSFDNKNIIALRNKEIAFCSIQIKDFDQAVLCYDTIMKQLKDASEKSDLFFEKGYCHLLGQQFFSAKTNFDSAMQLKPKNEDLILKIANAYRDNGNFQPATHMYDRLIKMKPNNPIYYVEKAELLSKQQNYKEAKLQYDQAISLQGDNAQYYISRSKIRTLIQEFDEAITDLQQAIKINDQDPELLFELGQLLYMKQKFDQSMIYFQKAIHLDENNEKYHLKYAQVLQMQDFDKEAIEHLRDVIAKHSEFDNCKNLLENLNSSPAYFREYSYTFTYIMVSMFSEGMVNENRSIDAARQESLRIISEKLKNAFPNIPNIFDIIRSLMTTKFEYNLINNPKEMRRIFGILFKSKFESQSQIISEIIEVGKRIGKLKENDLKNDDQNVDQSLHEKFLSQCSEYQMGQFQCKASVLALQDSVTLLTGIILSYNKLVQTQQPFKIQVYDMMKNGSLNKLKQK</sequence>
<feature type="repeat" description="TPR" evidence="4">
    <location>
        <begin position="542"/>
        <end position="575"/>
    </location>
</feature>
<dbReference type="SMART" id="SM00028">
    <property type="entry name" value="TPR"/>
    <property type="match status" value="14"/>
</dbReference>
<dbReference type="SUPFAM" id="SSF81901">
    <property type="entry name" value="HCP-like"/>
    <property type="match status" value="1"/>
</dbReference>
<dbReference type="InterPro" id="IPR011990">
    <property type="entry name" value="TPR-like_helical_dom_sf"/>
</dbReference>
<dbReference type="InterPro" id="IPR013105">
    <property type="entry name" value="TPR_2"/>
</dbReference>
<keyword evidence="5" id="KW-1133">Transmembrane helix</keyword>
<gene>
    <name evidence="6" type="ORF">GSPATT00005931001</name>
</gene>
<evidence type="ECO:0000313" key="7">
    <source>
        <dbReference type="Proteomes" id="UP000000600"/>
    </source>
</evidence>
<dbReference type="AlphaFoldDB" id="A0BZW2"/>
<reference evidence="6 7" key="1">
    <citation type="journal article" date="2006" name="Nature">
        <title>Global trends of whole-genome duplications revealed by the ciliate Paramecium tetraurelia.</title>
        <authorList>
            <consortium name="Genoscope"/>
            <person name="Aury J.-M."/>
            <person name="Jaillon O."/>
            <person name="Duret L."/>
            <person name="Noel B."/>
            <person name="Jubin C."/>
            <person name="Porcel B.M."/>
            <person name="Segurens B."/>
            <person name="Daubin V."/>
            <person name="Anthouard V."/>
            <person name="Aiach N."/>
            <person name="Arnaiz O."/>
            <person name="Billaut A."/>
            <person name="Beisson J."/>
            <person name="Blanc I."/>
            <person name="Bouhouche K."/>
            <person name="Camara F."/>
            <person name="Duharcourt S."/>
            <person name="Guigo R."/>
            <person name="Gogendeau D."/>
            <person name="Katinka M."/>
            <person name="Keller A.-M."/>
            <person name="Kissmehl R."/>
            <person name="Klotz C."/>
            <person name="Koll F."/>
            <person name="Le Moue A."/>
            <person name="Lepere C."/>
            <person name="Malinsky S."/>
            <person name="Nowacki M."/>
            <person name="Nowak J.K."/>
            <person name="Plattner H."/>
            <person name="Poulain J."/>
            <person name="Ruiz F."/>
            <person name="Serrano V."/>
            <person name="Zagulski M."/>
            <person name="Dessen P."/>
            <person name="Betermier M."/>
            <person name="Weissenbach J."/>
            <person name="Scarpelli C."/>
            <person name="Schachter V."/>
            <person name="Sperling L."/>
            <person name="Meyer E."/>
            <person name="Cohen J."/>
            <person name="Wincker P."/>
        </authorList>
    </citation>
    <scope>NUCLEOTIDE SEQUENCE [LARGE SCALE GENOMIC DNA]</scope>
    <source>
        <strain evidence="6 7">Stock d4-2</strain>
    </source>
</reference>
<dbReference type="PANTHER" id="PTHR12558:SF13">
    <property type="entry name" value="CELL DIVISION CYCLE PROTEIN 27 HOMOLOG"/>
    <property type="match status" value="1"/>
</dbReference>
<dbReference type="GO" id="GO:0051301">
    <property type="term" value="P:cell division"/>
    <property type="evidence" value="ECO:0000318"/>
    <property type="project" value="GO_Central"/>
</dbReference>
<evidence type="ECO:0000313" key="6">
    <source>
        <dbReference type="EMBL" id="CAK64079.1"/>
    </source>
</evidence>